<evidence type="ECO:0000259" key="11">
    <source>
        <dbReference type="Pfam" id="PF02687"/>
    </source>
</evidence>
<sequence length="293" mass="32324">MLRNVLYFFREAFKSVARNHLLSIATVSTITICILILGLSVLITLNTSTFLASLESDVEIMAYLDQDLDNDGIKDVRGKLESLPGIETITFVSREQALRDMQESLGKKDYDLESTLGKNPLPDSFEIKATDPHDVPELAIKIEKINGVYKVNYGKGVVEQLFSTARWVRVVSLVFIILLGLGAIFLIATTIRLAIFARRKEIYLMKLIGSTDWFIRWPFFIEGIGLGALGSLLSIIILATAYGSLLSRVDTILFMPLVGGTDVLINLYLSLFAAGAVLGIIGTGISINRFLDV</sequence>
<comment type="caution">
    <text evidence="13">The sequence shown here is derived from an EMBL/GenBank/DDBJ whole genome shotgun (WGS) entry which is preliminary data.</text>
</comment>
<evidence type="ECO:0000256" key="9">
    <source>
        <dbReference type="ARBA" id="ARBA00023306"/>
    </source>
</evidence>
<dbReference type="InterPro" id="IPR004513">
    <property type="entry name" value="FtsX"/>
</dbReference>
<keyword evidence="5 13" id="KW-0132">Cell division</keyword>
<comment type="subcellular location">
    <subcellularLocation>
        <location evidence="1">Cell membrane</location>
        <topology evidence="1">Multi-pass membrane protein</topology>
    </subcellularLocation>
</comment>
<feature type="domain" description="ABC3 transporter permease C-terminal" evidence="11">
    <location>
        <begin position="174"/>
        <end position="289"/>
    </location>
</feature>
<evidence type="ECO:0000256" key="5">
    <source>
        <dbReference type="ARBA" id="ARBA00022618"/>
    </source>
</evidence>
<dbReference type="PANTHER" id="PTHR47755">
    <property type="entry name" value="CELL DIVISION PROTEIN FTSX"/>
    <property type="match status" value="1"/>
</dbReference>
<proteinExistence type="inferred from homology"/>
<feature type="transmembrane region" description="Helical" evidence="10">
    <location>
        <begin position="217"/>
        <end position="245"/>
    </location>
</feature>
<dbReference type="InterPro" id="IPR058204">
    <property type="entry name" value="FtsX_firmicutes-type"/>
</dbReference>
<evidence type="ECO:0000256" key="2">
    <source>
        <dbReference type="ARBA" id="ARBA00007379"/>
    </source>
</evidence>
<reference evidence="13" key="1">
    <citation type="journal article" date="2015" name="Proc. Natl. Acad. Sci. U.S.A.">
        <title>Networks of energetic and metabolic interactions define dynamics in microbial communities.</title>
        <authorList>
            <person name="Embree M."/>
            <person name="Liu J.K."/>
            <person name="Al-Bassam M.M."/>
            <person name="Zengler K."/>
        </authorList>
    </citation>
    <scope>NUCLEOTIDE SEQUENCE</scope>
</reference>
<evidence type="ECO:0000313" key="13">
    <source>
        <dbReference type="EMBL" id="KUG03862.1"/>
    </source>
</evidence>
<dbReference type="PANTHER" id="PTHR47755:SF1">
    <property type="entry name" value="CELL DIVISION PROTEIN FTSX"/>
    <property type="match status" value="1"/>
</dbReference>
<dbReference type="Gene3D" id="3.30.70.3040">
    <property type="match status" value="1"/>
</dbReference>
<dbReference type="GO" id="GO:0051301">
    <property type="term" value="P:cell division"/>
    <property type="evidence" value="ECO:0007669"/>
    <property type="project" value="UniProtKB-KW"/>
</dbReference>
<evidence type="ECO:0000256" key="1">
    <source>
        <dbReference type="ARBA" id="ARBA00004651"/>
    </source>
</evidence>
<evidence type="ECO:0000259" key="12">
    <source>
        <dbReference type="Pfam" id="PF18075"/>
    </source>
</evidence>
<name>A0A0W8E620_9ZZZZ</name>
<evidence type="ECO:0000256" key="7">
    <source>
        <dbReference type="ARBA" id="ARBA00022989"/>
    </source>
</evidence>
<dbReference type="EMBL" id="LNQE01001866">
    <property type="protein sequence ID" value="KUG03862.1"/>
    <property type="molecule type" value="Genomic_DNA"/>
</dbReference>
<dbReference type="NCBIfam" id="NF038347">
    <property type="entry name" value="FtsX_Gpos"/>
    <property type="match status" value="1"/>
</dbReference>
<feature type="domain" description="FtsX extracellular" evidence="12">
    <location>
        <begin position="58"/>
        <end position="151"/>
    </location>
</feature>
<dbReference type="PIRSF" id="PIRSF003097">
    <property type="entry name" value="FtsX"/>
    <property type="match status" value="1"/>
</dbReference>
<feature type="transmembrane region" description="Helical" evidence="10">
    <location>
        <begin position="170"/>
        <end position="196"/>
    </location>
</feature>
<evidence type="ECO:0000256" key="10">
    <source>
        <dbReference type="SAM" id="Phobius"/>
    </source>
</evidence>
<dbReference type="GO" id="GO:0005886">
    <property type="term" value="C:plasma membrane"/>
    <property type="evidence" value="ECO:0007669"/>
    <property type="project" value="UniProtKB-SubCell"/>
</dbReference>
<dbReference type="Pfam" id="PF02687">
    <property type="entry name" value="FtsX"/>
    <property type="match status" value="1"/>
</dbReference>
<keyword evidence="8 10" id="KW-0472">Membrane</keyword>
<dbReference type="InterPro" id="IPR003838">
    <property type="entry name" value="ABC3_permease_C"/>
</dbReference>
<dbReference type="AlphaFoldDB" id="A0A0W8E620"/>
<evidence type="ECO:0000256" key="3">
    <source>
        <dbReference type="ARBA" id="ARBA00021907"/>
    </source>
</evidence>
<gene>
    <name evidence="13" type="ORF">ASZ90_018759</name>
</gene>
<dbReference type="Pfam" id="PF18075">
    <property type="entry name" value="FtsX_ECD"/>
    <property type="match status" value="1"/>
</dbReference>
<feature type="transmembrane region" description="Helical" evidence="10">
    <location>
        <begin position="21"/>
        <end position="45"/>
    </location>
</feature>
<feature type="transmembrane region" description="Helical" evidence="10">
    <location>
        <begin position="265"/>
        <end position="287"/>
    </location>
</feature>
<keyword evidence="9" id="KW-0131">Cell cycle</keyword>
<accession>A0A0W8E620</accession>
<comment type="similarity">
    <text evidence="2">Belongs to the ABC-4 integral membrane protein family. FtsX subfamily.</text>
</comment>
<keyword evidence="6 10" id="KW-0812">Transmembrane</keyword>
<organism evidence="13">
    <name type="scientific">hydrocarbon metagenome</name>
    <dbReference type="NCBI Taxonomy" id="938273"/>
    <lineage>
        <taxon>unclassified sequences</taxon>
        <taxon>metagenomes</taxon>
        <taxon>ecological metagenomes</taxon>
    </lineage>
</organism>
<evidence type="ECO:0000256" key="4">
    <source>
        <dbReference type="ARBA" id="ARBA00022475"/>
    </source>
</evidence>
<protein>
    <recommendedName>
        <fullName evidence="3">Cell division protein FtsX</fullName>
    </recommendedName>
</protein>
<dbReference type="InterPro" id="IPR040690">
    <property type="entry name" value="FtsX_ECD"/>
</dbReference>
<keyword evidence="7 10" id="KW-1133">Transmembrane helix</keyword>
<evidence type="ECO:0000256" key="6">
    <source>
        <dbReference type="ARBA" id="ARBA00022692"/>
    </source>
</evidence>
<evidence type="ECO:0000256" key="8">
    <source>
        <dbReference type="ARBA" id="ARBA00023136"/>
    </source>
</evidence>
<keyword evidence="4" id="KW-1003">Cell membrane</keyword>